<feature type="domain" description="Ribosome maturation factor RimP C-terminal" evidence="5">
    <location>
        <begin position="81"/>
        <end position="143"/>
    </location>
</feature>
<dbReference type="PANTHER" id="PTHR33867">
    <property type="entry name" value="RIBOSOME MATURATION FACTOR RIMP"/>
    <property type="match status" value="1"/>
</dbReference>
<keyword evidence="7" id="KW-1185">Reference proteome</keyword>
<dbReference type="InterPro" id="IPR028998">
    <property type="entry name" value="RimP_C"/>
</dbReference>
<dbReference type="SUPFAM" id="SSF75420">
    <property type="entry name" value="YhbC-like, N-terminal domain"/>
    <property type="match status" value="1"/>
</dbReference>
<comment type="similarity">
    <text evidence="3">Belongs to the RimP family.</text>
</comment>
<protein>
    <recommendedName>
        <fullName evidence="3">Ribosome maturation factor RimP</fullName>
    </recommendedName>
</protein>
<dbReference type="PANTHER" id="PTHR33867:SF1">
    <property type="entry name" value="RIBOSOME MATURATION FACTOR RIMP"/>
    <property type="match status" value="1"/>
</dbReference>
<dbReference type="GO" id="GO:0000028">
    <property type="term" value="P:ribosomal small subunit assembly"/>
    <property type="evidence" value="ECO:0007669"/>
    <property type="project" value="TreeGrafter"/>
</dbReference>
<dbReference type="EMBL" id="MVBK01000109">
    <property type="protein sequence ID" value="OOG22204.1"/>
    <property type="molecule type" value="Genomic_DNA"/>
</dbReference>
<dbReference type="CDD" id="cd01734">
    <property type="entry name" value="YlxS_C"/>
    <property type="match status" value="1"/>
</dbReference>
<dbReference type="InterPro" id="IPR036847">
    <property type="entry name" value="RimP_C_sf"/>
</dbReference>
<evidence type="ECO:0000256" key="1">
    <source>
        <dbReference type="ARBA" id="ARBA00022490"/>
    </source>
</evidence>
<dbReference type="AlphaFoldDB" id="A0A1V3NB11"/>
<evidence type="ECO:0000259" key="4">
    <source>
        <dbReference type="Pfam" id="PF02576"/>
    </source>
</evidence>
<dbReference type="Pfam" id="PF17384">
    <property type="entry name" value="DUF150_C"/>
    <property type="match status" value="1"/>
</dbReference>
<dbReference type="Proteomes" id="UP000189462">
    <property type="component" value="Unassembled WGS sequence"/>
</dbReference>
<reference evidence="6 7" key="1">
    <citation type="submission" date="2017-02" db="EMBL/GenBank/DDBJ databases">
        <title>Genomic diversity within the haloalkaliphilic genus Thioalkalivibrio.</title>
        <authorList>
            <person name="Ahn A.-C."/>
            <person name="Meier-Kolthoff J."/>
            <person name="Overmars L."/>
            <person name="Richter M."/>
            <person name="Woyke T."/>
            <person name="Sorokin D.Y."/>
            <person name="Muyzer G."/>
        </authorList>
    </citation>
    <scope>NUCLEOTIDE SEQUENCE [LARGE SCALE GENOMIC DNA]</scope>
    <source>
        <strain evidence="6 7">ALJD</strain>
    </source>
</reference>
<evidence type="ECO:0000259" key="5">
    <source>
        <dbReference type="Pfam" id="PF17384"/>
    </source>
</evidence>
<dbReference type="Pfam" id="PF02576">
    <property type="entry name" value="RimP_N"/>
    <property type="match status" value="1"/>
</dbReference>
<keyword evidence="2 3" id="KW-0690">Ribosome biogenesis</keyword>
<comment type="caution">
    <text evidence="6">The sequence shown here is derived from an EMBL/GenBank/DDBJ whole genome shotgun (WGS) entry which is preliminary data.</text>
</comment>
<name>A0A1V3NB11_9GAMM</name>
<evidence type="ECO:0000256" key="3">
    <source>
        <dbReference type="HAMAP-Rule" id="MF_01077"/>
    </source>
</evidence>
<proteinExistence type="inferred from homology"/>
<dbReference type="InterPro" id="IPR035956">
    <property type="entry name" value="RimP_N_sf"/>
</dbReference>
<sequence>MQLKALLAPLVDRMGFELWGLEYRAGKRSALLRLFIDSASGVTLDDCTEVSRQVSAVLDVEDPIRVPYTLEVSSPGIDRPLFESAQYARYVGSEARVRTQWPVEGQRNFAGEILAANEDSVTLRVDGKDVRVPLDAIARGRLVDDITAGGER</sequence>
<dbReference type="NCBIfam" id="NF000927">
    <property type="entry name" value="PRK00092.1-1"/>
    <property type="match status" value="1"/>
</dbReference>
<evidence type="ECO:0000313" key="6">
    <source>
        <dbReference type="EMBL" id="OOG22204.1"/>
    </source>
</evidence>
<dbReference type="GO" id="GO:0006412">
    <property type="term" value="P:translation"/>
    <property type="evidence" value="ECO:0007669"/>
    <property type="project" value="TreeGrafter"/>
</dbReference>
<evidence type="ECO:0000313" key="7">
    <source>
        <dbReference type="Proteomes" id="UP000189462"/>
    </source>
</evidence>
<dbReference type="InterPro" id="IPR028989">
    <property type="entry name" value="RimP_N"/>
</dbReference>
<comment type="function">
    <text evidence="3">Required for maturation of 30S ribosomal subunits.</text>
</comment>
<comment type="subcellular location">
    <subcellularLocation>
        <location evidence="3">Cytoplasm</location>
    </subcellularLocation>
</comment>
<feature type="domain" description="Ribosome maturation factor RimP N-terminal" evidence="4">
    <location>
        <begin position="6"/>
        <end position="78"/>
    </location>
</feature>
<keyword evidence="1 3" id="KW-0963">Cytoplasm</keyword>
<dbReference type="RefSeq" id="WP_077280054.1">
    <property type="nucleotide sequence ID" value="NZ_MVBK01000109.1"/>
</dbReference>
<accession>A0A1V3NB11</accession>
<organism evidence="6 7">
    <name type="scientific">Thioalkalivibrio denitrificans</name>
    <dbReference type="NCBI Taxonomy" id="108003"/>
    <lineage>
        <taxon>Bacteria</taxon>
        <taxon>Pseudomonadati</taxon>
        <taxon>Pseudomonadota</taxon>
        <taxon>Gammaproteobacteria</taxon>
        <taxon>Chromatiales</taxon>
        <taxon>Ectothiorhodospiraceae</taxon>
        <taxon>Thioalkalivibrio</taxon>
    </lineage>
</organism>
<dbReference type="FunFam" id="3.30.300.70:FF:000001">
    <property type="entry name" value="Ribosome maturation factor RimP"/>
    <property type="match status" value="1"/>
</dbReference>
<dbReference type="Gene3D" id="2.30.30.180">
    <property type="entry name" value="Ribosome maturation factor RimP, C-terminal domain"/>
    <property type="match status" value="1"/>
</dbReference>
<dbReference type="SUPFAM" id="SSF74942">
    <property type="entry name" value="YhbC-like, C-terminal domain"/>
    <property type="match status" value="1"/>
</dbReference>
<dbReference type="OrthoDB" id="9805006at2"/>
<dbReference type="Gene3D" id="3.30.300.70">
    <property type="entry name" value="RimP-like superfamily, N-terminal"/>
    <property type="match status" value="1"/>
</dbReference>
<dbReference type="GO" id="GO:0005829">
    <property type="term" value="C:cytosol"/>
    <property type="evidence" value="ECO:0007669"/>
    <property type="project" value="TreeGrafter"/>
</dbReference>
<dbReference type="STRING" id="108003.B1C78_15460"/>
<dbReference type="InterPro" id="IPR003728">
    <property type="entry name" value="Ribosome_maturation_RimP"/>
</dbReference>
<gene>
    <name evidence="3" type="primary">rimP</name>
    <name evidence="6" type="ORF">B1C78_15460</name>
</gene>
<dbReference type="HAMAP" id="MF_01077">
    <property type="entry name" value="RimP"/>
    <property type="match status" value="1"/>
</dbReference>
<evidence type="ECO:0000256" key="2">
    <source>
        <dbReference type="ARBA" id="ARBA00022517"/>
    </source>
</evidence>